<dbReference type="EMBL" id="JAEPES010000006">
    <property type="protein sequence ID" value="MBK4348987.1"/>
    <property type="molecule type" value="Genomic_DNA"/>
</dbReference>
<evidence type="ECO:0000313" key="1">
    <source>
        <dbReference type="EMBL" id="MBK4348987.1"/>
    </source>
</evidence>
<evidence type="ECO:0000313" key="2">
    <source>
        <dbReference type="Proteomes" id="UP000636458"/>
    </source>
</evidence>
<gene>
    <name evidence="1" type="ORF">IV501_15245</name>
</gene>
<comment type="caution">
    <text evidence="1">The sequence shown here is derived from an EMBL/GenBank/DDBJ whole genome shotgun (WGS) entry which is preliminary data.</text>
</comment>
<dbReference type="InterPro" id="IPR052550">
    <property type="entry name" value="Pyrimidine_5'-ntase_YjjG"/>
</dbReference>
<dbReference type="PANTHER" id="PTHR47478">
    <property type="match status" value="1"/>
</dbReference>
<dbReference type="Pfam" id="PF00702">
    <property type="entry name" value="Hydrolase"/>
    <property type="match status" value="1"/>
</dbReference>
<dbReference type="Gene3D" id="3.40.50.1000">
    <property type="entry name" value="HAD superfamily/HAD-like"/>
    <property type="match status" value="1"/>
</dbReference>
<dbReference type="InterPro" id="IPR006439">
    <property type="entry name" value="HAD-SF_hydro_IA"/>
</dbReference>
<sequence>MGDYAAVGFDLDGTLFDHRGAATDAVAALTRQLGAAPEPNAIELWIDIEDRFYEEWRAGRLSFAEQRQARMRTFLPAIGVSVPPATRDLDGIFDQYFADYESGWRAFPDAVELIKKLRDGGVAVGVLTNGTREQQLKKLAAIGLADAFHVVCISEDIGFQKPDVRAFETLAFRNPTCERLKPSLAASVGPQVKLCSSAITPATILLAHEPRECGRA</sequence>
<dbReference type="SFLD" id="SFLDS00003">
    <property type="entry name" value="Haloacid_Dehalogenase"/>
    <property type="match status" value="1"/>
</dbReference>
<dbReference type="SUPFAM" id="SSF56784">
    <property type="entry name" value="HAD-like"/>
    <property type="match status" value="1"/>
</dbReference>
<dbReference type="InterPro" id="IPR023214">
    <property type="entry name" value="HAD_sf"/>
</dbReference>
<name>A0A934SPR9_9MICO</name>
<organism evidence="1 2">
    <name type="scientific">Lacisediminihabitans changchengi</name>
    <dbReference type="NCBI Taxonomy" id="2787634"/>
    <lineage>
        <taxon>Bacteria</taxon>
        <taxon>Bacillati</taxon>
        <taxon>Actinomycetota</taxon>
        <taxon>Actinomycetes</taxon>
        <taxon>Micrococcales</taxon>
        <taxon>Microbacteriaceae</taxon>
        <taxon>Lacisediminihabitans</taxon>
    </lineage>
</organism>
<dbReference type="AlphaFoldDB" id="A0A934SPR9"/>
<protein>
    <submittedName>
        <fullName evidence="1">HAD family hydrolase</fullName>
    </submittedName>
</protein>
<keyword evidence="1" id="KW-0378">Hydrolase</keyword>
<dbReference type="PANTHER" id="PTHR47478:SF1">
    <property type="entry name" value="PYRIMIDINE 5'-NUCLEOTIDASE YJJG"/>
    <property type="match status" value="1"/>
</dbReference>
<keyword evidence="2" id="KW-1185">Reference proteome</keyword>
<dbReference type="Gene3D" id="1.10.150.240">
    <property type="entry name" value="Putative phosphatase, domain 2"/>
    <property type="match status" value="1"/>
</dbReference>
<dbReference type="InterPro" id="IPR023198">
    <property type="entry name" value="PGP-like_dom2"/>
</dbReference>
<dbReference type="SFLD" id="SFLDG01129">
    <property type="entry name" value="C1.5:_HAD__Beta-PGM__Phosphata"/>
    <property type="match status" value="1"/>
</dbReference>
<accession>A0A934SPR9</accession>
<dbReference type="Proteomes" id="UP000636458">
    <property type="component" value="Unassembled WGS sequence"/>
</dbReference>
<dbReference type="PRINTS" id="PR00413">
    <property type="entry name" value="HADHALOGNASE"/>
</dbReference>
<reference evidence="1" key="1">
    <citation type="submission" date="2021-01" db="EMBL/GenBank/DDBJ databases">
        <title>Lacisediminihabitans sp. nov. strain G11-30, isolated from Antarctic Soil.</title>
        <authorList>
            <person name="Li J."/>
        </authorList>
    </citation>
    <scope>NUCLEOTIDE SEQUENCE</scope>
    <source>
        <strain evidence="1">G11-30</strain>
    </source>
</reference>
<dbReference type="GO" id="GO:0016787">
    <property type="term" value="F:hydrolase activity"/>
    <property type="evidence" value="ECO:0007669"/>
    <property type="project" value="UniProtKB-KW"/>
</dbReference>
<proteinExistence type="predicted"/>
<dbReference type="InterPro" id="IPR036412">
    <property type="entry name" value="HAD-like_sf"/>
</dbReference>